<dbReference type="PROSITE" id="PS50405">
    <property type="entry name" value="GST_CTER"/>
    <property type="match status" value="1"/>
</dbReference>
<dbReference type="Proteomes" id="UP001156881">
    <property type="component" value="Unassembled WGS sequence"/>
</dbReference>
<dbReference type="EMBL" id="BSPG01000009">
    <property type="protein sequence ID" value="GLS44089.1"/>
    <property type="molecule type" value="Genomic_DNA"/>
</dbReference>
<dbReference type="AlphaFoldDB" id="A0A7W6F7P0"/>
<dbReference type="Proteomes" id="UP000517759">
    <property type="component" value="Unassembled WGS sequence"/>
</dbReference>
<dbReference type="PROSITE" id="PS50404">
    <property type="entry name" value="GST_NTER"/>
    <property type="match status" value="1"/>
</dbReference>
<dbReference type="EMBL" id="JACIDN010000005">
    <property type="protein sequence ID" value="MBB3903559.1"/>
    <property type="molecule type" value="Genomic_DNA"/>
</dbReference>
<dbReference type="Gene3D" id="1.20.1050.10">
    <property type="match status" value="1"/>
</dbReference>
<dbReference type="SUPFAM" id="SSF52833">
    <property type="entry name" value="Thioredoxin-like"/>
    <property type="match status" value="1"/>
</dbReference>
<dbReference type="InterPro" id="IPR004046">
    <property type="entry name" value="GST_C"/>
</dbReference>
<feature type="domain" description="GST N-terminal" evidence="1">
    <location>
        <begin position="1"/>
        <end position="94"/>
    </location>
</feature>
<evidence type="ECO:0000313" key="6">
    <source>
        <dbReference type="Proteomes" id="UP001156881"/>
    </source>
</evidence>
<evidence type="ECO:0000259" key="1">
    <source>
        <dbReference type="PROSITE" id="PS50404"/>
    </source>
</evidence>
<keyword evidence="4" id="KW-0808">Transferase</keyword>
<dbReference type="SUPFAM" id="SSF47616">
    <property type="entry name" value="GST C-terminal domain-like"/>
    <property type="match status" value="1"/>
</dbReference>
<dbReference type="CDD" id="cd03192">
    <property type="entry name" value="GST_C_Sigma_like"/>
    <property type="match status" value="1"/>
</dbReference>
<dbReference type="GO" id="GO:0006749">
    <property type="term" value="P:glutathione metabolic process"/>
    <property type="evidence" value="ECO:0007669"/>
    <property type="project" value="TreeGrafter"/>
</dbReference>
<dbReference type="GO" id="GO:0004364">
    <property type="term" value="F:glutathione transferase activity"/>
    <property type="evidence" value="ECO:0007669"/>
    <property type="project" value="UniProtKB-EC"/>
</dbReference>
<dbReference type="CDD" id="cd03039">
    <property type="entry name" value="GST_N_Sigma_like"/>
    <property type="match status" value="1"/>
</dbReference>
<reference evidence="3" key="1">
    <citation type="journal article" date="2014" name="Int. J. Syst. Evol. Microbiol.">
        <title>Complete genome of a new Firmicutes species belonging to the dominant human colonic microbiota ('Ruminococcus bicirculans') reveals two chromosomes and a selective capacity to utilize plant glucans.</title>
        <authorList>
            <consortium name="NISC Comparative Sequencing Program"/>
            <person name="Wegmann U."/>
            <person name="Louis P."/>
            <person name="Goesmann A."/>
            <person name="Henrissat B."/>
            <person name="Duncan S.H."/>
            <person name="Flint H.J."/>
        </authorList>
    </citation>
    <scope>NUCLEOTIDE SEQUENCE</scope>
    <source>
        <strain evidence="3">NBRC 107710</strain>
    </source>
</reference>
<dbReference type="Gene3D" id="3.40.30.10">
    <property type="entry name" value="Glutaredoxin"/>
    <property type="match status" value="1"/>
</dbReference>
<name>A0A7W6F7P0_9HYPH</name>
<organism evidence="4 5">
    <name type="scientific">Methylobacterium brachythecii</name>
    <dbReference type="NCBI Taxonomy" id="1176177"/>
    <lineage>
        <taxon>Bacteria</taxon>
        <taxon>Pseudomonadati</taxon>
        <taxon>Pseudomonadota</taxon>
        <taxon>Alphaproteobacteria</taxon>
        <taxon>Hyphomicrobiales</taxon>
        <taxon>Methylobacteriaceae</taxon>
        <taxon>Methylobacterium</taxon>
    </lineage>
</organism>
<dbReference type="InterPro" id="IPR004045">
    <property type="entry name" value="Glutathione_S-Trfase_N"/>
</dbReference>
<dbReference type="RefSeq" id="WP_183506606.1">
    <property type="nucleotide sequence ID" value="NZ_BSPG01000009.1"/>
</dbReference>
<dbReference type="PANTHER" id="PTHR11571:SF263">
    <property type="entry name" value="GLUTATHIONE S-TRANSFERASE"/>
    <property type="match status" value="1"/>
</dbReference>
<sequence length="246" mass="27454">MGYELHYWPMIQGRGEFVRLALEQAGADYVDVARQPHDAGGGIDAMMARMGDEPGSSGNFRPPFAPPFLVDGDLVIGQTANILLYLGPRLGLVGTSEADRIWTHQIQLTIADVVLEAHDTHHPIAVMDYYEEQRPEAAKRARDFRENRIPKYLGWFERVLARNPAGPGRLVGDAVSYADLSLFQLVDGLRYAFPKASDRGLADMPRVTALVQTMGRLPRIAAYLASDRRIAFNEQGIFRRYPELDG</sequence>
<dbReference type="PANTHER" id="PTHR11571">
    <property type="entry name" value="GLUTATHIONE S-TRANSFERASE"/>
    <property type="match status" value="1"/>
</dbReference>
<keyword evidence="6" id="KW-1185">Reference proteome</keyword>
<dbReference type="InterPro" id="IPR036249">
    <property type="entry name" value="Thioredoxin-like_sf"/>
</dbReference>
<dbReference type="EC" id="2.5.1.18" evidence="4"/>
<reference evidence="6" key="2">
    <citation type="journal article" date="2019" name="Int. J. Syst. Evol. Microbiol.">
        <title>The Global Catalogue of Microorganisms (GCM) 10K type strain sequencing project: providing services to taxonomists for standard genome sequencing and annotation.</title>
        <authorList>
            <consortium name="The Broad Institute Genomics Platform"/>
            <consortium name="The Broad Institute Genome Sequencing Center for Infectious Disease"/>
            <person name="Wu L."/>
            <person name="Ma J."/>
        </authorList>
    </citation>
    <scope>NUCLEOTIDE SEQUENCE [LARGE SCALE GENOMIC DNA]</scope>
    <source>
        <strain evidence="6">NBRC 107710</strain>
    </source>
</reference>
<evidence type="ECO:0000313" key="4">
    <source>
        <dbReference type="EMBL" id="MBB3903559.1"/>
    </source>
</evidence>
<comment type="caution">
    <text evidence="4">The sequence shown here is derived from an EMBL/GenBank/DDBJ whole genome shotgun (WGS) entry which is preliminary data.</text>
</comment>
<feature type="domain" description="GST C-terminal" evidence="2">
    <location>
        <begin position="96"/>
        <end position="244"/>
    </location>
</feature>
<proteinExistence type="predicted"/>
<dbReference type="InterPro" id="IPR050213">
    <property type="entry name" value="GST_superfamily"/>
</dbReference>
<dbReference type="InterPro" id="IPR010987">
    <property type="entry name" value="Glutathione-S-Trfase_C-like"/>
</dbReference>
<protein>
    <submittedName>
        <fullName evidence="4">Glutathione S-transferase</fullName>
        <ecNumber evidence="4">2.5.1.18</ecNumber>
    </submittedName>
</protein>
<reference evidence="3" key="4">
    <citation type="submission" date="2023-01" db="EMBL/GenBank/DDBJ databases">
        <title>Draft genome sequence of Methylobacterium brachythecii strain NBRC 107710.</title>
        <authorList>
            <person name="Sun Q."/>
            <person name="Mori K."/>
        </authorList>
    </citation>
    <scope>NUCLEOTIDE SEQUENCE</scope>
    <source>
        <strain evidence="3">NBRC 107710</strain>
    </source>
</reference>
<evidence type="ECO:0000313" key="3">
    <source>
        <dbReference type="EMBL" id="GLS44089.1"/>
    </source>
</evidence>
<accession>A0A7W6F7P0</accession>
<evidence type="ECO:0000259" key="2">
    <source>
        <dbReference type="PROSITE" id="PS50405"/>
    </source>
</evidence>
<dbReference type="InterPro" id="IPR036282">
    <property type="entry name" value="Glutathione-S-Trfase_C_sf"/>
</dbReference>
<dbReference type="Pfam" id="PF14497">
    <property type="entry name" value="GST_C_3"/>
    <property type="match status" value="1"/>
</dbReference>
<evidence type="ECO:0000313" key="5">
    <source>
        <dbReference type="Proteomes" id="UP000517759"/>
    </source>
</evidence>
<reference evidence="4 5" key="3">
    <citation type="submission" date="2020-08" db="EMBL/GenBank/DDBJ databases">
        <title>Genomic Encyclopedia of Type Strains, Phase IV (KMG-IV): sequencing the most valuable type-strain genomes for metagenomic binning, comparative biology and taxonomic classification.</title>
        <authorList>
            <person name="Goeker M."/>
        </authorList>
    </citation>
    <scope>NUCLEOTIDE SEQUENCE [LARGE SCALE GENOMIC DNA]</scope>
    <source>
        <strain evidence="4 5">DSM 24105</strain>
    </source>
</reference>
<gene>
    <name evidence="3" type="primary">gst12</name>
    <name evidence="3" type="ORF">GCM10007884_20760</name>
    <name evidence="4" type="ORF">GGR33_003068</name>
</gene>